<evidence type="ECO:0000313" key="2">
    <source>
        <dbReference type="Proteomes" id="UP000654345"/>
    </source>
</evidence>
<accession>A0ABQ3UYT7</accession>
<evidence type="ECO:0000313" key="1">
    <source>
        <dbReference type="EMBL" id="GHO57722.1"/>
    </source>
</evidence>
<organism evidence="1 2">
    <name type="scientific">Ktedonobacter robiniae</name>
    <dbReference type="NCBI Taxonomy" id="2778365"/>
    <lineage>
        <taxon>Bacteria</taxon>
        <taxon>Bacillati</taxon>
        <taxon>Chloroflexota</taxon>
        <taxon>Ktedonobacteria</taxon>
        <taxon>Ktedonobacterales</taxon>
        <taxon>Ktedonobacteraceae</taxon>
        <taxon>Ktedonobacter</taxon>
    </lineage>
</organism>
<name>A0ABQ3UYT7_9CHLR</name>
<dbReference type="Proteomes" id="UP000654345">
    <property type="component" value="Unassembled WGS sequence"/>
</dbReference>
<protein>
    <submittedName>
        <fullName evidence="1">Uncharacterized protein</fullName>
    </submittedName>
</protein>
<proteinExistence type="predicted"/>
<sequence length="45" mass="5611">MDELDLRCYAREFFTPYDRVQMKGEFGRKMERLFDKKREMMLLSV</sequence>
<comment type="caution">
    <text evidence="1">The sequence shown here is derived from an EMBL/GenBank/DDBJ whole genome shotgun (WGS) entry which is preliminary data.</text>
</comment>
<keyword evidence="2" id="KW-1185">Reference proteome</keyword>
<dbReference type="RefSeq" id="WP_201374047.1">
    <property type="nucleotide sequence ID" value="NZ_BNJG01000002.1"/>
</dbReference>
<gene>
    <name evidence="1" type="ORF">KSB_61970</name>
</gene>
<reference evidence="1 2" key="1">
    <citation type="journal article" date="2021" name="Int. J. Syst. Evol. Microbiol.">
        <title>Reticulibacter mediterranei gen. nov., sp. nov., within the new family Reticulibacteraceae fam. nov., and Ktedonospora formicarum gen. nov., sp. nov., Ktedonobacter robiniae sp. nov., Dictyobacter formicarum sp. nov. and Dictyobacter arantiisoli sp. nov., belonging to the class Ktedonobacteria.</title>
        <authorList>
            <person name="Yabe S."/>
            <person name="Zheng Y."/>
            <person name="Wang C.M."/>
            <person name="Sakai Y."/>
            <person name="Abe K."/>
            <person name="Yokota A."/>
            <person name="Donadio S."/>
            <person name="Cavaletti L."/>
            <person name="Monciardini P."/>
        </authorList>
    </citation>
    <scope>NUCLEOTIDE SEQUENCE [LARGE SCALE GENOMIC DNA]</scope>
    <source>
        <strain evidence="1 2">SOSP1-30</strain>
    </source>
</reference>
<dbReference type="EMBL" id="BNJG01000002">
    <property type="protein sequence ID" value="GHO57722.1"/>
    <property type="molecule type" value="Genomic_DNA"/>
</dbReference>